<organism evidence="1 2">
    <name type="scientific">Fusarium fujikuroi</name>
    <name type="common">Bakanae and foot rot disease fungus</name>
    <name type="synonym">Gibberella fujikuroi</name>
    <dbReference type="NCBI Taxonomy" id="5127"/>
    <lineage>
        <taxon>Eukaryota</taxon>
        <taxon>Fungi</taxon>
        <taxon>Dikarya</taxon>
        <taxon>Ascomycota</taxon>
        <taxon>Pezizomycotina</taxon>
        <taxon>Sordariomycetes</taxon>
        <taxon>Hypocreomycetidae</taxon>
        <taxon>Hypocreales</taxon>
        <taxon>Nectriaceae</taxon>
        <taxon>Fusarium</taxon>
        <taxon>Fusarium fujikuroi species complex</taxon>
    </lineage>
</organism>
<evidence type="ECO:0000313" key="1">
    <source>
        <dbReference type="EMBL" id="VTT77508.1"/>
    </source>
</evidence>
<reference evidence="1" key="1">
    <citation type="submission" date="2019-05" db="EMBL/GenBank/DDBJ databases">
        <authorList>
            <person name="Piombo E."/>
        </authorList>
    </citation>
    <scope>NUCLEOTIDE SEQUENCE</scope>
    <source>
        <strain evidence="1">C2S</strain>
    </source>
</reference>
<name>A0A5Q3EJW8_FUSFU</name>
<gene>
    <name evidence="1" type="ORF">C2S_10600</name>
</gene>
<dbReference type="Proteomes" id="UP000760494">
    <property type="component" value="Unassembled WGS sequence"/>
</dbReference>
<protein>
    <submittedName>
        <fullName evidence="1">Uncharacterized protein</fullName>
    </submittedName>
</protein>
<accession>A0A5Q3EJW8</accession>
<dbReference type="AlphaFoldDB" id="A0A5Q3EJW8"/>
<sequence length="156" mass="18344">MLQVQEPQRQHLSTFSITMLFPYGFAFRPFETREGNADSFLSCQVCDTRGVRFGLDKEYILDFCVADNANRKVVNLKTCNECFRTELQWRGAHRAAFFSWMKYHKQTTGAIRDSAHKTREYINKTRRTMRCTVTHDRSPLQNIIILEVYKSFPNDS</sequence>
<evidence type="ECO:0000313" key="2">
    <source>
        <dbReference type="Proteomes" id="UP000760494"/>
    </source>
</evidence>
<comment type="caution">
    <text evidence="1">The sequence shown here is derived from an EMBL/GenBank/DDBJ whole genome shotgun (WGS) entry which is preliminary data.</text>
</comment>
<dbReference type="EMBL" id="CABFJX010000387">
    <property type="protein sequence ID" value="VTT77508.1"/>
    <property type="molecule type" value="Genomic_DNA"/>
</dbReference>
<proteinExistence type="predicted"/>